<feature type="transmembrane region" description="Helical" evidence="1">
    <location>
        <begin position="850"/>
        <end position="868"/>
    </location>
</feature>
<feature type="transmembrane region" description="Helical" evidence="1">
    <location>
        <begin position="332"/>
        <end position="351"/>
    </location>
</feature>
<reference evidence="2 3" key="2">
    <citation type="submission" date="2019-01" db="EMBL/GenBank/DDBJ databases">
        <title>Motilimonas pumilus sp. nov., isolated from the gut of sea cucumber (Apostichopus japonicus).</title>
        <authorList>
            <person name="Wang F.-Q."/>
            <person name="Ren L.-H."/>
            <person name="Lin Y.-W."/>
            <person name="Sun G.-H."/>
            <person name="Du Z.-J."/>
            <person name="Zhao J.-X."/>
            <person name="Liu X.-J."/>
            <person name="Liu L.-J."/>
        </authorList>
    </citation>
    <scope>NUCLEOTIDE SEQUENCE [LARGE SCALE GENOMIC DNA]</scope>
    <source>
        <strain evidence="2 3">PLHSC7-2</strain>
    </source>
</reference>
<comment type="caution">
    <text evidence="2">The sequence shown here is derived from an EMBL/GenBank/DDBJ whole genome shotgun (WGS) entry which is preliminary data.</text>
</comment>
<protein>
    <submittedName>
        <fullName evidence="2">Efflux RND transporter permease subunit</fullName>
    </submittedName>
</protein>
<reference evidence="2 3" key="1">
    <citation type="submission" date="2018-09" db="EMBL/GenBank/DDBJ databases">
        <authorList>
            <person name="Wang F."/>
        </authorList>
    </citation>
    <scope>NUCLEOTIDE SEQUENCE [LARGE SCALE GENOMIC DNA]</scope>
    <source>
        <strain evidence="2 3">PLHSC7-2</strain>
    </source>
</reference>
<dbReference type="SUPFAM" id="SSF82714">
    <property type="entry name" value="Multidrug efflux transporter AcrB TolC docking domain, DN and DC subdomains"/>
    <property type="match status" value="2"/>
</dbReference>
<accession>A0A418YIM1</accession>
<dbReference type="PANTHER" id="PTHR32063">
    <property type="match status" value="1"/>
</dbReference>
<dbReference type="Gene3D" id="3.30.2090.10">
    <property type="entry name" value="Multidrug efflux transporter AcrB TolC docking domain, DN and DC subdomains"/>
    <property type="match status" value="2"/>
</dbReference>
<evidence type="ECO:0000256" key="1">
    <source>
        <dbReference type="SAM" id="Phobius"/>
    </source>
</evidence>
<dbReference type="InterPro" id="IPR027463">
    <property type="entry name" value="AcrB_DN_DC_subdom"/>
</dbReference>
<feature type="transmembrane region" description="Helical" evidence="1">
    <location>
        <begin position="358"/>
        <end position="376"/>
    </location>
</feature>
<dbReference type="GO" id="GO:0042910">
    <property type="term" value="F:xenobiotic transmembrane transporter activity"/>
    <property type="evidence" value="ECO:0007669"/>
    <property type="project" value="TreeGrafter"/>
</dbReference>
<dbReference type="SUPFAM" id="SSF82866">
    <property type="entry name" value="Multidrug efflux transporter AcrB transmembrane domain"/>
    <property type="match status" value="2"/>
</dbReference>
<proteinExistence type="predicted"/>
<dbReference type="Gene3D" id="1.20.1640.10">
    <property type="entry name" value="Multidrug efflux transporter AcrB transmembrane domain"/>
    <property type="match status" value="2"/>
</dbReference>
<dbReference type="Gene3D" id="3.30.70.1440">
    <property type="entry name" value="Multidrug efflux transporter AcrB pore domain"/>
    <property type="match status" value="1"/>
</dbReference>
<dbReference type="PRINTS" id="PR00702">
    <property type="entry name" value="ACRIFLAVINRP"/>
</dbReference>
<keyword evidence="1" id="KW-0812">Transmembrane</keyword>
<dbReference type="Pfam" id="PF00873">
    <property type="entry name" value="ACR_tran"/>
    <property type="match status" value="1"/>
</dbReference>
<feature type="transmembrane region" description="Helical" evidence="1">
    <location>
        <begin position="382"/>
        <end position="405"/>
    </location>
</feature>
<gene>
    <name evidence="2" type="ORF">D1Z90_03170</name>
</gene>
<name>A0A418YIM1_9GAMM</name>
<feature type="transmembrane region" description="Helical" evidence="1">
    <location>
        <begin position="465"/>
        <end position="490"/>
    </location>
</feature>
<dbReference type="EMBL" id="QZCH01000002">
    <property type="protein sequence ID" value="RJG50495.1"/>
    <property type="molecule type" value="Genomic_DNA"/>
</dbReference>
<keyword evidence="1" id="KW-0472">Membrane</keyword>
<dbReference type="OrthoDB" id="5833256at2"/>
<dbReference type="Gene3D" id="3.30.70.1320">
    <property type="entry name" value="Multidrug efflux transporter AcrB pore domain like"/>
    <property type="match status" value="1"/>
</dbReference>
<feature type="transmembrane region" description="Helical" evidence="1">
    <location>
        <begin position="948"/>
        <end position="969"/>
    </location>
</feature>
<keyword evidence="1" id="KW-1133">Transmembrane helix</keyword>
<dbReference type="RefSeq" id="WP_119909297.1">
    <property type="nucleotide sequence ID" value="NZ_QZCH01000002.1"/>
</dbReference>
<feature type="transmembrane region" description="Helical" evidence="1">
    <location>
        <begin position="435"/>
        <end position="459"/>
    </location>
</feature>
<dbReference type="InterPro" id="IPR001036">
    <property type="entry name" value="Acrflvin-R"/>
</dbReference>
<dbReference type="Proteomes" id="UP000283255">
    <property type="component" value="Unassembled WGS sequence"/>
</dbReference>
<organism evidence="2 3">
    <name type="scientific">Motilimonas pumila</name>
    <dbReference type="NCBI Taxonomy" id="2303987"/>
    <lineage>
        <taxon>Bacteria</taxon>
        <taxon>Pseudomonadati</taxon>
        <taxon>Pseudomonadota</taxon>
        <taxon>Gammaproteobacteria</taxon>
        <taxon>Alteromonadales</taxon>
        <taxon>Alteromonadales genera incertae sedis</taxon>
        <taxon>Motilimonas</taxon>
    </lineage>
</organism>
<sequence length="1018" mass="109347">MKFFITHPKFAVVIAILITLIGALSAQGLPIGRYPDVAPPTVEVYAVMDGADASIVSKVIAPTIEQRVNGVDGMQYMKSTSNSDGSYSLEVTFDLGVDPDKAVTLVQNRVNTALPELPPGVVRNGVTVEKITSGMIMGMAVYDPTGEESDIAISGFAGGPLKESLQRVAGVSKVDVLGEKKYAMRVWTDPIKLAKYRLNITDIQDAILEQNRIASAGRIIGELSEYTLSVKGGLDTAEEFENIIVRADFNSQVVRLKDVARVELGAETYIANAYMQNQDGAIIFIYRSPDANAMEVGEGVKQVLANIQAPGSIEIPVIYDTTEFIGAAIDNVIETLVLAVLIVSLVTLVFMQSWRTTLITVAAIPVSLIGTFSIMQACNININIVSMFGLVLAIGIVVDAAIIVVENIERILHEQPDCSVEQAVELGSQQVITPVIASALVLLSVFAPTLFLSGMTGIIYSEFGIVLSASVVVSTLVALTLTPAMASLMIKRERKGLIARVLEMNINAGVNGLTWMVRAAVRIPLIFVALFVAMNYYTYDLGSELPHGLIPNEDTSTVFVAASFDAGTALQQTDQVTADLVEQLKAIEGVKGVVSGAGLNLITSAPEMNSMMMVLALSRMDERSLSDVEIAEQVSTLISEYEGLNGFAFTPPAIPDLGLVDGVEFVIKDHNNVSAIEMGKVVELFIADVSQAEQVDYASTQYQVNKPSIELKLDRLKIKQHGLNIDHAIDALQSYTGGMYVNTFNMLGRNYRVMIQNDKHFNEDVEKLGQLQVAYKTGVTVPLSKLFSVEQKLSPTFITRHNAQQAVAVTVIPSVSTGEAMKAINSVALPEGFSIEYTGISKQEIETGNAALYAFGMALLITFLVLVAQYESWSIPTIIMLTVPCSLIGIIAGVNQLGGDVNLLTQIAAILLVGMTVRNAILIVEFAKDLRENQSLSIAKAAVEAVRLRTRAVMMTALSFAVGVLPLMFADGIGHGGQNAIGFASFGGIASATAFGIIFSAVFFIVIQSLREKFKGKP</sequence>
<feature type="transmembrane region" description="Helical" evidence="1">
    <location>
        <begin position="903"/>
        <end position="927"/>
    </location>
</feature>
<dbReference type="PANTHER" id="PTHR32063:SF11">
    <property type="entry name" value="CATION OR DRUG EFFLUX SYSTEM PROTEIN"/>
    <property type="match status" value="1"/>
</dbReference>
<dbReference type="SUPFAM" id="SSF82693">
    <property type="entry name" value="Multidrug efflux transporter AcrB pore domain, PN1, PN2, PC1 and PC2 subdomains"/>
    <property type="match status" value="4"/>
</dbReference>
<dbReference type="GO" id="GO:0005886">
    <property type="term" value="C:plasma membrane"/>
    <property type="evidence" value="ECO:0007669"/>
    <property type="project" value="TreeGrafter"/>
</dbReference>
<keyword evidence="3" id="KW-1185">Reference proteome</keyword>
<feature type="transmembrane region" description="Helical" evidence="1">
    <location>
        <begin position="875"/>
        <end position="897"/>
    </location>
</feature>
<evidence type="ECO:0000313" key="2">
    <source>
        <dbReference type="EMBL" id="RJG50495.1"/>
    </source>
</evidence>
<dbReference type="AlphaFoldDB" id="A0A418YIM1"/>
<evidence type="ECO:0000313" key="3">
    <source>
        <dbReference type="Proteomes" id="UP000283255"/>
    </source>
</evidence>
<feature type="transmembrane region" description="Helical" evidence="1">
    <location>
        <begin position="981"/>
        <end position="1007"/>
    </location>
</feature>
<dbReference type="Gene3D" id="3.30.70.1430">
    <property type="entry name" value="Multidrug efflux transporter AcrB pore domain"/>
    <property type="match status" value="2"/>
</dbReference>